<reference evidence="1 2" key="1">
    <citation type="submission" date="2018-11" db="EMBL/GenBank/DDBJ databases">
        <authorList>
            <person name="Li F."/>
        </authorList>
    </citation>
    <scope>NUCLEOTIDE SEQUENCE [LARGE SCALE GENOMIC DNA]</scope>
    <source>
        <strain evidence="1 2">Gsoil 818</strain>
    </source>
</reference>
<proteinExistence type="predicted"/>
<accession>A0A3N0GYK6</accession>
<comment type="caution">
    <text evidence="1">The sequence shown here is derived from an EMBL/GenBank/DDBJ whole genome shotgun (WGS) entry which is preliminary data.</text>
</comment>
<keyword evidence="2" id="KW-1185">Reference proteome</keyword>
<dbReference type="RefSeq" id="WP_123221108.1">
    <property type="nucleotide sequence ID" value="NZ_RJSF01000003.1"/>
</dbReference>
<gene>
    <name evidence="1" type="ORF">EFL26_01515</name>
</gene>
<name>A0A3N0GYK6_9ACTN</name>
<dbReference type="Proteomes" id="UP000279994">
    <property type="component" value="Unassembled WGS sequence"/>
</dbReference>
<dbReference type="EMBL" id="RJSF01000003">
    <property type="protein sequence ID" value="RNM17489.1"/>
    <property type="molecule type" value="Genomic_DNA"/>
</dbReference>
<protein>
    <submittedName>
        <fullName evidence="1">Polyketide cyclase</fullName>
    </submittedName>
</protein>
<dbReference type="InterPro" id="IPR023393">
    <property type="entry name" value="START-like_dom_sf"/>
</dbReference>
<dbReference type="AlphaFoldDB" id="A0A3N0GYK6"/>
<dbReference type="SUPFAM" id="SSF55961">
    <property type="entry name" value="Bet v1-like"/>
    <property type="match status" value="1"/>
</dbReference>
<dbReference type="Pfam" id="PF10604">
    <property type="entry name" value="Polyketide_cyc2"/>
    <property type="match status" value="1"/>
</dbReference>
<evidence type="ECO:0000313" key="1">
    <source>
        <dbReference type="EMBL" id="RNM17489.1"/>
    </source>
</evidence>
<sequence length="139" mass="15271">MRFEASIDVVAPAETVFDTYADVEHWPSWTSSVTSVELLDRGPLRVGVRARIRQPRLPVAIWQVTELVPGESFTWVARARGVTTTGTHRVVATGPGTARVTALLDQEGPLGPLVGLVTARLTRRYLRTEVEGIKAYCES</sequence>
<dbReference type="Gene3D" id="3.30.530.20">
    <property type="match status" value="1"/>
</dbReference>
<dbReference type="OrthoDB" id="191189at2"/>
<evidence type="ECO:0000313" key="2">
    <source>
        <dbReference type="Proteomes" id="UP000279994"/>
    </source>
</evidence>
<dbReference type="InterPro" id="IPR019587">
    <property type="entry name" value="Polyketide_cyclase/dehydratase"/>
</dbReference>
<organism evidence="1 2">
    <name type="scientific">Nocardioides pocheonensis</name>
    <dbReference type="NCBI Taxonomy" id="661485"/>
    <lineage>
        <taxon>Bacteria</taxon>
        <taxon>Bacillati</taxon>
        <taxon>Actinomycetota</taxon>
        <taxon>Actinomycetes</taxon>
        <taxon>Propionibacteriales</taxon>
        <taxon>Nocardioidaceae</taxon>
        <taxon>Nocardioides</taxon>
    </lineage>
</organism>
<dbReference type="CDD" id="cd08862">
    <property type="entry name" value="SRPBCC_Smu440-like"/>
    <property type="match status" value="1"/>
</dbReference>